<dbReference type="Pfam" id="PF13650">
    <property type="entry name" value="Asp_protease_2"/>
    <property type="match status" value="1"/>
</dbReference>
<evidence type="ECO:0000256" key="3">
    <source>
        <dbReference type="SAM" id="SignalP"/>
    </source>
</evidence>
<dbReference type="PROSITE" id="PS50175">
    <property type="entry name" value="ASP_PROT_RETROV"/>
    <property type="match status" value="1"/>
</dbReference>
<name>A0A2S7XQX4_9GAMM</name>
<reference evidence="5 6" key="1">
    <citation type="submission" date="2018-01" db="EMBL/GenBank/DDBJ databases">
        <title>The complete genome sequence of Chromatium okenii LaCa, a purple sulfur bacterium with a turbulent life.</title>
        <authorList>
            <person name="Luedin S.M."/>
            <person name="Liechti N."/>
            <person name="Storelli N."/>
            <person name="Danza F."/>
            <person name="Wittwer M."/>
            <person name="Pothier J.F."/>
            <person name="Tonolla M.A."/>
        </authorList>
    </citation>
    <scope>NUCLEOTIDE SEQUENCE [LARGE SCALE GENOMIC DNA]</scope>
    <source>
        <strain evidence="5 6">LaCa</strain>
    </source>
</reference>
<feature type="signal peptide" evidence="3">
    <location>
        <begin position="1"/>
        <end position="21"/>
    </location>
</feature>
<protein>
    <submittedName>
        <fullName evidence="5">Peptidase A2A</fullName>
    </submittedName>
</protein>
<gene>
    <name evidence="5" type="ORF">CXB77_15455</name>
</gene>
<dbReference type="InterPro" id="IPR021109">
    <property type="entry name" value="Peptidase_aspartic_dom_sf"/>
</dbReference>
<dbReference type="InterPro" id="IPR034122">
    <property type="entry name" value="Retropepsin-like_bacterial"/>
</dbReference>
<evidence type="ECO:0000313" key="6">
    <source>
        <dbReference type="Proteomes" id="UP000239936"/>
    </source>
</evidence>
<dbReference type="Gene3D" id="2.40.70.10">
    <property type="entry name" value="Acid Proteases"/>
    <property type="match status" value="1"/>
</dbReference>
<dbReference type="SUPFAM" id="SSF50630">
    <property type="entry name" value="Acid proteases"/>
    <property type="match status" value="1"/>
</dbReference>
<keyword evidence="3" id="KW-0732">Signal</keyword>
<dbReference type="OrthoDB" id="5567556at2"/>
<proteinExistence type="predicted"/>
<dbReference type="InterPro" id="IPR001969">
    <property type="entry name" value="Aspartic_peptidase_AS"/>
</dbReference>
<dbReference type="InterPro" id="IPR001995">
    <property type="entry name" value="Peptidase_A2_cat"/>
</dbReference>
<evidence type="ECO:0000256" key="2">
    <source>
        <dbReference type="SAM" id="MobiDB-lite"/>
    </source>
</evidence>
<evidence type="ECO:0000313" key="5">
    <source>
        <dbReference type="EMBL" id="PQJ95801.1"/>
    </source>
</evidence>
<comment type="caution">
    <text evidence="5">The sequence shown here is derived from an EMBL/GenBank/DDBJ whole genome shotgun (WGS) entry which is preliminary data.</text>
</comment>
<sequence length="249" mass="27102">MKSKYYWVIAALLFTYHLSNAAAPSTMVAVTTELERLMSIHGFEVTGIEQTADATAHVEGDELLSRLHILLENFNYVLVQTPDRKVERILILGEKTASAPPPAVTQNSNHSQPNTSSSATEIILPTQRQGTSHLVTVTLEGVNHQKIRQSLLIDTGADHVVLPTSLITKLGLNPNTLRQRPVQTANGVVNAQAANLSGLWLDSQRLADVPVAFIDDQRLGGQALLGMAVLGQFQMTIDDTNNQIKLLTP</sequence>
<keyword evidence="6" id="KW-1185">Reference proteome</keyword>
<feature type="chain" id="PRO_5015683784" evidence="3">
    <location>
        <begin position="22"/>
        <end position="249"/>
    </location>
</feature>
<dbReference type="AlphaFoldDB" id="A0A2S7XQX4"/>
<evidence type="ECO:0000256" key="1">
    <source>
        <dbReference type="ARBA" id="ARBA00022801"/>
    </source>
</evidence>
<organism evidence="5 6">
    <name type="scientific">Chromatium okenii</name>
    <dbReference type="NCBI Taxonomy" id="61644"/>
    <lineage>
        <taxon>Bacteria</taxon>
        <taxon>Pseudomonadati</taxon>
        <taxon>Pseudomonadota</taxon>
        <taxon>Gammaproteobacteria</taxon>
        <taxon>Chromatiales</taxon>
        <taxon>Chromatiaceae</taxon>
        <taxon>Chromatium</taxon>
    </lineage>
</organism>
<feature type="region of interest" description="Disordered" evidence="2">
    <location>
        <begin position="98"/>
        <end position="118"/>
    </location>
</feature>
<dbReference type="PROSITE" id="PS00141">
    <property type="entry name" value="ASP_PROTEASE"/>
    <property type="match status" value="1"/>
</dbReference>
<dbReference type="RefSeq" id="WP_105074784.1">
    <property type="nucleotide sequence ID" value="NZ_JAFLKP010000299.1"/>
</dbReference>
<dbReference type="CDD" id="cd05483">
    <property type="entry name" value="retropepsin_like_bacteria"/>
    <property type="match status" value="1"/>
</dbReference>
<feature type="compositionally biased region" description="Polar residues" evidence="2">
    <location>
        <begin position="104"/>
        <end position="118"/>
    </location>
</feature>
<dbReference type="GO" id="GO:0006508">
    <property type="term" value="P:proteolysis"/>
    <property type="evidence" value="ECO:0007669"/>
    <property type="project" value="InterPro"/>
</dbReference>
<dbReference type="Proteomes" id="UP000239936">
    <property type="component" value="Unassembled WGS sequence"/>
</dbReference>
<dbReference type="GO" id="GO:0004190">
    <property type="term" value="F:aspartic-type endopeptidase activity"/>
    <property type="evidence" value="ECO:0007669"/>
    <property type="project" value="InterPro"/>
</dbReference>
<accession>A0A2S7XQX4</accession>
<dbReference type="EMBL" id="PPGH01000037">
    <property type="protein sequence ID" value="PQJ95801.1"/>
    <property type="molecule type" value="Genomic_DNA"/>
</dbReference>
<keyword evidence="1" id="KW-0378">Hydrolase</keyword>
<feature type="domain" description="Peptidase A2" evidence="4">
    <location>
        <begin position="149"/>
        <end position="163"/>
    </location>
</feature>
<evidence type="ECO:0000259" key="4">
    <source>
        <dbReference type="PROSITE" id="PS50175"/>
    </source>
</evidence>